<dbReference type="OrthoDB" id="425534at2759"/>
<keyword evidence="2" id="KW-0378">Hydrolase</keyword>
<evidence type="ECO:0000313" key="6">
    <source>
        <dbReference type="Proteomes" id="UP000076532"/>
    </source>
</evidence>
<dbReference type="Gene3D" id="3.40.50.1820">
    <property type="entry name" value="alpha/beta hydrolase"/>
    <property type="match status" value="1"/>
</dbReference>
<dbReference type="Pfam" id="PF00561">
    <property type="entry name" value="Abhydrolase_1"/>
    <property type="match status" value="1"/>
</dbReference>
<dbReference type="PANTHER" id="PTHR43248">
    <property type="entry name" value="2-SUCCINYL-6-HYDROXY-2,4-CYCLOHEXADIENE-1-CARBOXYLATE SYNTHASE"/>
    <property type="match status" value="1"/>
</dbReference>
<dbReference type="GO" id="GO:0016787">
    <property type="term" value="F:hydrolase activity"/>
    <property type="evidence" value="ECO:0007669"/>
    <property type="project" value="UniProtKB-KW"/>
</dbReference>
<dbReference type="InterPro" id="IPR029058">
    <property type="entry name" value="AB_hydrolase_fold"/>
</dbReference>
<feature type="domain" description="Peptidase S33 tripeptidyl aminopeptidase-like C-terminal" evidence="4">
    <location>
        <begin position="458"/>
        <end position="557"/>
    </location>
</feature>
<dbReference type="PANTHER" id="PTHR43248:SF25">
    <property type="entry name" value="AB HYDROLASE-1 DOMAIN-CONTAINING PROTEIN-RELATED"/>
    <property type="match status" value="1"/>
</dbReference>
<evidence type="ECO:0000259" key="4">
    <source>
        <dbReference type="Pfam" id="PF08386"/>
    </source>
</evidence>
<evidence type="ECO:0000256" key="2">
    <source>
        <dbReference type="ARBA" id="ARBA00022801"/>
    </source>
</evidence>
<evidence type="ECO:0000256" key="1">
    <source>
        <dbReference type="ARBA" id="ARBA00010088"/>
    </source>
</evidence>
<comment type="similarity">
    <text evidence="1">Belongs to the peptidase S33 family.</text>
</comment>
<evidence type="ECO:0000259" key="3">
    <source>
        <dbReference type="Pfam" id="PF00561"/>
    </source>
</evidence>
<dbReference type="Pfam" id="PF08386">
    <property type="entry name" value="Abhydrolase_4"/>
    <property type="match status" value="1"/>
</dbReference>
<dbReference type="InterPro" id="IPR000073">
    <property type="entry name" value="AB_hydrolase_1"/>
</dbReference>
<dbReference type="InterPro" id="IPR013595">
    <property type="entry name" value="Pept_S33_TAP-like_C"/>
</dbReference>
<name>A0A166HLL1_9AGAM</name>
<dbReference type="Proteomes" id="UP000076532">
    <property type="component" value="Unassembled WGS sequence"/>
</dbReference>
<protein>
    <submittedName>
        <fullName evidence="5">Alpha/beta-hydrolase</fullName>
    </submittedName>
</protein>
<dbReference type="PROSITE" id="PS51257">
    <property type="entry name" value="PROKAR_LIPOPROTEIN"/>
    <property type="match status" value="1"/>
</dbReference>
<evidence type="ECO:0000313" key="5">
    <source>
        <dbReference type="EMBL" id="KZP18993.1"/>
    </source>
</evidence>
<dbReference type="EMBL" id="KV417567">
    <property type="protein sequence ID" value="KZP18993.1"/>
    <property type="molecule type" value="Genomic_DNA"/>
</dbReference>
<dbReference type="STRING" id="436010.A0A166HLL1"/>
<dbReference type="InterPro" id="IPR051601">
    <property type="entry name" value="Serine_prot/Carboxylest_S33"/>
</dbReference>
<keyword evidence="6" id="KW-1185">Reference proteome</keyword>
<reference evidence="5 6" key="1">
    <citation type="journal article" date="2016" name="Mol. Biol. Evol.">
        <title>Comparative Genomics of Early-Diverging Mushroom-Forming Fungi Provides Insights into the Origins of Lignocellulose Decay Capabilities.</title>
        <authorList>
            <person name="Nagy L.G."/>
            <person name="Riley R."/>
            <person name="Tritt A."/>
            <person name="Adam C."/>
            <person name="Daum C."/>
            <person name="Floudas D."/>
            <person name="Sun H."/>
            <person name="Yadav J.S."/>
            <person name="Pangilinan J."/>
            <person name="Larsson K.H."/>
            <person name="Matsuura K."/>
            <person name="Barry K."/>
            <person name="Labutti K."/>
            <person name="Kuo R."/>
            <person name="Ohm R.A."/>
            <person name="Bhattacharya S.S."/>
            <person name="Shirouzu T."/>
            <person name="Yoshinaga Y."/>
            <person name="Martin F.M."/>
            <person name="Grigoriev I.V."/>
            <person name="Hibbett D.S."/>
        </authorList>
    </citation>
    <scope>NUCLEOTIDE SEQUENCE [LARGE SCALE GENOMIC DNA]</scope>
    <source>
        <strain evidence="5 6">CBS 109695</strain>
    </source>
</reference>
<accession>A0A166HLL1</accession>
<proteinExistence type="inferred from homology"/>
<dbReference type="AlphaFoldDB" id="A0A166HLL1"/>
<gene>
    <name evidence="5" type="ORF">FIBSPDRAFT_572075</name>
</gene>
<feature type="domain" description="AB hydrolase-1" evidence="3">
    <location>
        <begin position="106"/>
        <end position="276"/>
    </location>
</feature>
<sequence length="575" mass="63560">MLQNARIQQSVMLVAVLACAMYTLLGPTRIAAMVLDYQSFLPSSQVKRSVSWEICSASTPSGHAFECGRLSVPLDYANLSIGEASLSIMRLRTDAKRRRGSLFTNPGGPGVSGTGDFHRERSQDIMEQTGRQYDIISWDLRGINDTTPLAKCFESQQSADDFWAGSLWYEGVETNSSLDSAFDRERFYDHVDSEDIKIRAFWKQCESLSGNILPYIGTAATARDVASMLDAIDGPDSEINFWGFSAGSVIGQNIISLFPDRVGKIILDGVVYGPRWSAEPAVELFNKLLTDTDSTYLGFAELCALAGPEGCALASPESTADSILVGIDRHLQNVYDPHSDLDNSLSRSSSVKAEIFMALQAPQSKWKPLARYLKAQQGLLNAGNDEEKVAIKQAWEAGNQAMGISDDIERHHLKRFWDFEFFAAYFGITCSDATDSNGTTTRDIFDTVVRASKLSARFGSMWPTEGGWPCHHWQTRAVERVTDFRARPKHPILLLSNVHDPITSIENSHLTIANSFAKGDAGLGIRSGYGHCSYTEKSTCLTGIIRAYLDDWTLPPDAMSPCEAEEDFFSRIRQP</sequence>
<organism evidence="5 6">
    <name type="scientific">Athelia psychrophila</name>
    <dbReference type="NCBI Taxonomy" id="1759441"/>
    <lineage>
        <taxon>Eukaryota</taxon>
        <taxon>Fungi</taxon>
        <taxon>Dikarya</taxon>
        <taxon>Basidiomycota</taxon>
        <taxon>Agaricomycotina</taxon>
        <taxon>Agaricomycetes</taxon>
        <taxon>Agaricomycetidae</taxon>
        <taxon>Atheliales</taxon>
        <taxon>Atheliaceae</taxon>
        <taxon>Athelia</taxon>
    </lineage>
</organism>
<dbReference type="SUPFAM" id="SSF53474">
    <property type="entry name" value="alpha/beta-Hydrolases"/>
    <property type="match status" value="1"/>
</dbReference>